<dbReference type="SUPFAM" id="SSF51261">
    <property type="entry name" value="Duplicated hybrid motif"/>
    <property type="match status" value="1"/>
</dbReference>
<evidence type="ECO:0000313" key="5">
    <source>
        <dbReference type="EMBL" id="SHJ62843.1"/>
    </source>
</evidence>
<evidence type="ECO:0000313" key="6">
    <source>
        <dbReference type="Proteomes" id="UP000184342"/>
    </source>
</evidence>
<gene>
    <name evidence="5" type="ORF">SAMN02745691_02274</name>
</gene>
<dbReference type="InterPro" id="IPR016047">
    <property type="entry name" value="M23ase_b-sheet_dom"/>
</dbReference>
<dbReference type="Pfam" id="PF24568">
    <property type="entry name" value="CC_PcsB"/>
    <property type="match status" value="1"/>
</dbReference>
<dbReference type="Gene3D" id="6.10.250.3150">
    <property type="match status" value="1"/>
</dbReference>
<feature type="domain" description="M23ase beta-sheet core" evidence="3">
    <location>
        <begin position="288"/>
        <end position="377"/>
    </location>
</feature>
<organism evidence="5 6">
    <name type="scientific">Parasporobacterium paucivorans DSM 15970</name>
    <dbReference type="NCBI Taxonomy" id="1122934"/>
    <lineage>
        <taxon>Bacteria</taxon>
        <taxon>Bacillati</taxon>
        <taxon>Bacillota</taxon>
        <taxon>Clostridia</taxon>
        <taxon>Lachnospirales</taxon>
        <taxon>Lachnospiraceae</taxon>
        <taxon>Parasporobacterium</taxon>
    </lineage>
</organism>
<keyword evidence="6" id="KW-1185">Reference proteome</keyword>
<evidence type="ECO:0000259" key="3">
    <source>
        <dbReference type="Pfam" id="PF01551"/>
    </source>
</evidence>
<evidence type="ECO:0000256" key="1">
    <source>
        <dbReference type="ARBA" id="ARBA00022729"/>
    </source>
</evidence>
<proteinExistence type="predicted"/>
<feature type="coiled-coil region" evidence="2">
    <location>
        <begin position="161"/>
        <end position="251"/>
    </location>
</feature>
<reference evidence="5 6" key="1">
    <citation type="submission" date="2016-11" db="EMBL/GenBank/DDBJ databases">
        <authorList>
            <person name="Jaros S."/>
            <person name="Januszkiewicz K."/>
            <person name="Wedrychowicz H."/>
        </authorList>
    </citation>
    <scope>NUCLEOTIDE SEQUENCE [LARGE SCALE GENOMIC DNA]</scope>
    <source>
        <strain evidence="5 6">DSM 15970</strain>
    </source>
</reference>
<evidence type="ECO:0000259" key="4">
    <source>
        <dbReference type="Pfam" id="PF24568"/>
    </source>
</evidence>
<dbReference type="InterPro" id="IPR057309">
    <property type="entry name" value="PcsB_CC"/>
</dbReference>
<dbReference type="OrthoDB" id="9809488at2"/>
<dbReference type="InterPro" id="IPR011055">
    <property type="entry name" value="Dup_hybrid_motif"/>
</dbReference>
<name>A0A1M6KVD5_9FIRM</name>
<keyword evidence="2" id="KW-0175">Coiled coil</keyword>
<dbReference type="InterPro" id="IPR050570">
    <property type="entry name" value="Cell_wall_metabolism_enzyme"/>
</dbReference>
<dbReference type="EMBL" id="FQYT01000029">
    <property type="protein sequence ID" value="SHJ62843.1"/>
    <property type="molecule type" value="Genomic_DNA"/>
</dbReference>
<evidence type="ECO:0000256" key="2">
    <source>
        <dbReference type="SAM" id="Coils"/>
    </source>
</evidence>
<dbReference type="Gene3D" id="2.70.70.10">
    <property type="entry name" value="Glucose Permease (Domain IIA)"/>
    <property type="match status" value="1"/>
</dbReference>
<dbReference type="AlphaFoldDB" id="A0A1M6KVD5"/>
<dbReference type="CDD" id="cd12797">
    <property type="entry name" value="M23_peptidase"/>
    <property type="match status" value="1"/>
</dbReference>
<sequence length="396" mass="43153">MKKRLINIWSIVITVLLVISLAVVPAFATSVQKEEAKKEELQNELSEAQKTLNNLKDLKSDTAAYVEALDGELSKVYESVGALEDQSAQKATQIAALEETIAQKQSEIEAGYAAMKKRIQFMYENTQSSYVEMVLGSKDVSELLNKAEYLSELTGYDRNMLDQMNAAMQEIENSKAAIEEEQAAIEALKAEQEAKQAEIEALTTEKQAQLNEYDSMIEDTEAQTKQLAKEIAQQEAAIASIKAKVDATNKTSGASGGKTYTGQFLWPVNNGYKISDSYGWRTLNGGSQFHNGIDMPAPIGTPIMAAEAGSVVISQYSTTAGEWIVIYHGNNTYTEYMHCDTRNVSAGQTVTKGQVIGTVGNTGNSFGSHLHFGVNVQSGSGFSVYDRVDPSPYLGI</sequence>
<dbReference type="GO" id="GO:0004222">
    <property type="term" value="F:metalloendopeptidase activity"/>
    <property type="evidence" value="ECO:0007669"/>
    <property type="project" value="TreeGrafter"/>
</dbReference>
<keyword evidence="1" id="KW-0732">Signal</keyword>
<dbReference type="PANTHER" id="PTHR21666">
    <property type="entry name" value="PEPTIDASE-RELATED"/>
    <property type="match status" value="1"/>
</dbReference>
<dbReference type="RefSeq" id="WP_073994523.1">
    <property type="nucleotide sequence ID" value="NZ_FQYT01000029.1"/>
</dbReference>
<dbReference type="PANTHER" id="PTHR21666:SF270">
    <property type="entry name" value="MUREIN HYDROLASE ACTIVATOR ENVC"/>
    <property type="match status" value="1"/>
</dbReference>
<feature type="domain" description="Peptidoglycan hydrolase PcsB coiled-coil" evidence="4">
    <location>
        <begin position="101"/>
        <end position="173"/>
    </location>
</feature>
<accession>A0A1M6KVD5</accession>
<protein>
    <submittedName>
        <fullName evidence="5">Peptidase family M23</fullName>
    </submittedName>
</protein>
<feature type="coiled-coil region" evidence="2">
    <location>
        <begin position="31"/>
        <end position="61"/>
    </location>
</feature>
<dbReference type="Pfam" id="PF01551">
    <property type="entry name" value="Peptidase_M23"/>
    <property type="match status" value="1"/>
</dbReference>
<dbReference type="STRING" id="1122934.SAMN02745691_02274"/>
<dbReference type="Proteomes" id="UP000184342">
    <property type="component" value="Unassembled WGS sequence"/>
</dbReference>